<feature type="non-terminal residue" evidence="1">
    <location>
        <position position="1"/>
    </location>
</feature>
<dbReference type="Proteomes" id="UP000218209">
    <property type="component" value="Unassembled WGS sequence"/>
</dbReference>
<evidence type="ECO:0000313" key="1">
    <source>
        <dbReference type="EMBL" id="OSX76742.1"/>
    </source>
</evidence>
<organism evidence="1 2">
    <name type="scientific">Porphyra umbilicalis</name>
    <name type="common">Purple laver</name>
    <name type="synonym">Red alga</name>
    <dbReference type="NCBI Taxonomy" id="2786"/>
    <lineage>
        <taxon>Eukaryota</taxon>
        <taxon>Rhodophyta</taxon>
        <taxon>Bangiophyceae</taxon>
        <taxon>Bangiales</taxon>
        <taxon>Bangiaceae</taxon>
        <taxon>Porphyra</taxon>
    </lineage>
</organism>
<dbReference type="AlphaFoldDB" id="A0A1X6P770"/>
<sequence length="113" mass="12258">LTIIRWYRPSSSVNLVFTLADVVRPSSSFYSPFLTLHPNPPPCVIPSGPGTCLVVGGNRSDVRGSVNTSLGRLGRRWPCCNPVRGGGVLSVFVEGRWACFQGGRGREVEQGER</sequence>
<evidence type="ECO:0000313" key="2">
    <source>
        <dbReference type="Proteomes" id="UP000218209"/>
    </source>
</evidence>
<protein>
    <submittedName>
        <fullName evidence="1">Uncharacterized protein</fullName>
    </submittedName>
</protein>
<name>A0A1X6P770_PORUM</name>
<accession>A0A1X6P770</accession>
<dbReference type="EMBL" id="KV918857">
    <property type="protein sequence ID" value="OSX76742.1"/>
    <property type="molecule type" value="Genomic_DNA"/>
</dbReference>
<reference evidence="1 2" key="1">
    <citation type="submission" date="2017-03" db="EMBL/GenBank/DDBJ databases">
        <title>WGS assembly of Porphyra umbilicalis.</title>
        <authorList>
            <person name="Brawley S.H."/>
            <person name="Blouin N.A."/>
            <person name="Ficko-Blean E."/>
            <person name="Wheeler G.L."/>
            <person name="Lohr M."/>
            <person name="Goodson H.V."/>
            <person name="Jenkins J.W."/>
            <person name="Blaby-Haas C.E."/>
            <person name="Helliwell K.E."/>
            <person name="Chan C."/>
            <person name="Marriage T."/>
            <person name="Bhattacharya D."/>
            <person name="Klein A.S."/>
            <person name="Badis Y."/>
            <person name="Brodie J."/>
            <person name="Cao Y."/>
            <person name="Collen J."/>
            <person name="Dittami S.M."/>
            <person name="Gachon C.M."/>
            <person name="Green B.R."/>
            <person name="Karpowicz S."/>
            <person name="Kim J.W."/>
            <person name="Kudahl U."/>
            <person name="Lin S."/>
            <person name="Michel G."/>
            <person name="Mittag M."/>
            <person name="Olson B.J."/>
            <person name="Pangilinan J."/>
            <person name="Peng Y."/>
            <person name="Qiu H."/>
            <person name="Shu S."/>
            <person name="Singer J.T."/>
            <person name="Smith A.G."/>
            <person name="Sprecher B.N."/>
            <person name="Wagner V."/>
            <person name="Wang W."/>
            <person name="Wang Z.-Y."/>
            <person name="Yan J."/>
            <person name="Yarish C."/>
            <person name="Zoeuner-Riek S."/>
            <person name="Zhuang Y."/>
            <person name="Zou Y."/>
            <person name="Lindquist E.A."/>
            <person name="Grimwood J."/>
            <person name="Barry K."/>
            <person name="Rokhsar D.S."/>
            <person name="Schmutz J."/>
            <person name="Stiller J.W."/>
            <person name="Grossman A.R."/>
            <person name="Prochnik S.E."/>
        </authorList>
    </citation>
    <scope>NUCLEOTIDE SEQUENCE [LARGE SCALE GENOMIC DNA]</scope>
    <source>
        <strain evidence="1">4086291</strain>
    </source>
</reference>
<proteinExistence type="predicted"/>
<keyword evidence="2" id="KW-1185">Reference proteome</keyword>
<gene>
    <name evidence="1" type="ORF">BU14_0177s0020</name>
</gene>